<evidence type="ECO:0000313" key="3">
    <source>
        <dbReference type="WBParaSite" id="Pan_g20116.t1"/>
    </source>
</evidence>
<organism evidence="2 3">
    <name type="scientific">Panagrellus redivivus</name>
    <name type="common">Microworm</name>
    <dbReference type="NCBI Taxonomy" id="6233"/>
    <lineage>
        <taxon>Eukaryota</taxon>
        <taxon>Metazoa</taxon>
        <taxon>Ecdysozoa</taxon>
        <taxon>Nematoda</taxon>
        <taxon>Chromadorea</taxon>
        <taxon>Rhabditida</taxon>
        <taxon>Tylenchina</taxon>
        <taxon>Panagrolaimomorpha</taxon>
        <taxon>Panagrolaimoidea</taxon>
        <taxon>Panagrolaimidae</taxon>
        <taxon>Panagrellus</taxon>
    </lineage>
</organism>
<evidence type="ECO:0000313" key="2">
    <source>
        <dbReference type="Proteomes" id="UP000492821"/>
    </source>
</evidence>
<evidence type="ECO:0000256" key="1">
    <source>
        <dbReference type="SAM" id="SignalP"/>
    </source>
</evidence>
<keyword evidence="1" id="KW-0732">Signal</keyword>
<dbReference type="AlphaFoldDB" id="A0A7E4ZVI3"/>
<reference evidence="3" key="2">
    <citation type="submission" date="2020-10" db="UniProtKB">
        <authorList>
            <consortium name="WormBaseParasite"/>
        </authorList>
    </citation>
    <scope>IDENTIFICATION</scope>
</reference>
<dbReference type="InterPro" id="IPR046350">
    <property type="entry name" value="Cystatin_sf"/>
</dbReference>
<name>A0A7E4ZVI3_PANRE</name>
<feature type="signal peptide" evidence="1">
    <location>
        <begin position="1"/>
        <end position="20"/>
    </location>
</feature>
<sequence>MKLFLILSIWLVLQYTQVNGQGWVDRNVNDADIQEVTKTALLRFRTYPHYNYINTVHRIISAKSALYHGTAYNITAIFSGKPGCINKPKTGNSKCYYIEWFFVVIINAIAESVGYPPEVRFTRCEFRILEEKPKFYKW</sequence>
<dbReference type="WBParaSite" id="Pan_g20116.t1">
    <property type="protein sequence ID" value="Pan_g20116.t1"/>
    <property type="gene ID" value="Pan_g20116"/>
</dbReference>
<dbReference type="SUPFAM" id="SSF54403">
    <property type="entry name" value="Cystatin/monellin"/>
    <property type="match status" value="1"/>
</dbReference>
<dbReference type="Proteomes" id="UP000492821">
    <property type="component" value="Unassembled WGS sequence"/>
</dbReference>
<feature type="chain" id="PRO_5028841332" evidence="1">
    <location>
        <begin position="21"/>
        <end position="138"/>
    </location>
</feature>
<proteinExistence type="predicted"/>
<reference evidence="2" key="1">
    <citation type="journal article" date="2013" name="Genetics">
        <title>The draft genome and transcriptome of Panagrellus redivivus are shaped by the harsh demands of a free-living lifestyle.</title>
        <authorList>
            <person name="Srinivasan J."/>
            <person name="Dillman A.R."/>
            <person name="Macchietto M.G."/>
            <person name="Heikkinen L."/>
            <person name="Lakso M."/>
            <person name="Fracchia K.M."/>
            <person name="Antoshechkin I."/>
            <person name="Mortazavi A."/>
            <person name="Wong G."/>
            <person name="Sternberg P.W."/>
        </authorList>
    </citation>
    <scope>NUCLEOTIDE SEQUENCE [LARGE SCALE GENOMIC DNA]</scope>
    <source>
        <strain evidence="2">MT8872</strain>
    </source>
</reference>
<accession>A0A7E4ZVI3</accession>
<protein>
    <submittedName>
        <fullName evidence="3">Cystatin domain-containing protein</fullName>
    </submittedName>
</protein>
<keyword evidence="2" id="KW-1185">Reference proteome</keyword>